<feature type="transmembrane region" description="Helical" evidence="1">
    <location>
        <begin position="425"/>
        <end position="444"/>
    </location>
</feature>
<dbReference type="PANTHER" id="PTHR46825">
    <property type="entry name" value="D-ALANYL-D-ALANINE-CARBOXYPEPTIDASE/ENDOPEPTIDASE AMPH"/>
    <property type="match status" value="1"/>
</dbReference>
<dbReference type="PANTHER" id="PTHR46825:SF9">
    <property type="entry name" value="BETA-LACTAMASE-RELATED DOMAIN-CONTAINING PROTEIN"/>
    <property type="match status" value="1"/>
</dbReference>
<dbReference type="InterPro" id="IPR012338">
    <property type="entry name" value="Beta-lactam/transpept-like"/>
</dbReference>
<feature type="domain" description="Beta-lactamase-related" evidence="3">
    <location>
        <begin position="26"/>
        <end position="395"/>
    </location>
</feature>
<proteinExistence type="predicted"/>
<keyword evidence="1" id="KW-1133">Transmembrane helix</keyword>
<keyword evidence="1" id="KW-0472">Membrane</keyword>
<gene>
    <name evidence="4" type="ORF">EDS130_LOCUS27623</name>
</gene>
<dbReference type="Proteomes" id="UP000663852">
    <property type="component" value="Unassembled WGS sequence"/>
</dbReference>
<evidence type="ECO:0000313" key="5">
    <source>
        <dbReference type="Proteomes" id="UP000663852"/>
    </source>
</evidence>
<feature type="signal peptide" evidence="2">
    <location>
        <begin position="1"/>
        <end position="19"/>
    </location>
</feature>
<protein>
    <recommendedName>
        <fullName evidence="3">Beta-lactamase-related domain-containing protein</fullName>
    </recommendedName>
</protein>
<dbReference type="InterPro" id="IPR050491">
    <property type="entry name" value="AmpC-like"/>
</dbReference>
<dbReference type="Pfam" id="PF00144">
    <property type="entry name" value="Beta-lactamase"/>
    <property type="match status" value="1"/>
</dbReference>
<keyword evidence="1" id="KW-0812">Transmembrane</keyword>
<dbReference type="EMBL" id="CAJNOJ010000175">
    <property type="protein sequence ID" value="CAF1244310.1"/>
    <property type="molecule type" value="Genomic_DNA"/>
</dbReference>
<dbReference type="Gene3D" id="3.40.710.10">
    <property type="entry name" value="DD-peptidase/beta-lactamase superfamily"/>
    <property type="match status" value="1"/>
</dbReference>
<comment type="caution">
    <text evidence="4">The sequence shown here is derived from an EMBL/GenBank/DDBJ whole genome shotgun (WGS) entry which is preliminary data.</text>
</comment>
<evidence type="ECO:0000256" key="1">
    <source>
        <dbReference type="SAM" id="Phobius"/>
    </source>
</evidence>
<reference evidence="4" key="1">
    <citation type="submission" date="2021-02" db="EMBL/GenBank/DDBJ databases">
        <authorList>
            <person name="Nowell W R."/>
        </authorList>
    </citation>
    <scope>NUCLEOTIDE SEQUENCE</scope>
</reference>
<dbReference type="OrthoDB" id="5946976at2759"/>
<dbReference type="SUPFAM" id="SSF56601">
    <property type="entry name" value="beta-lactamase/transpeptidase-like"/>
    <property type="match status" value="1"/>
</dbReference>
<dbReference type="InterPro" id="IPR001466">
    <property type="entry name" value="Beta-lactam-related"/>
</dbReference>
<organism evidence="4 5">
    <name type="scientific">Adineta ricciae</name>
    <name type="common">Rotifer</name>
    <dbReference type="NCBI Taxonomy" id="249248"/>
    <lineage>
        <taxon>Eukaryota</taxon>
        <taxon>Metazoa</taxon>
        <taxon>Spiralia</taxon>
        <taxon>Gnathifera</taxon>
        <taxon>Rotifera</taxon>
        <taxon>Eurotatoria</taxon>
        <taxon>Bdelloidea</taxon>
        <taxon>Adinetida</taxon>
        <taxon>Adinetidae</taxon>
        <taxon>Adineta</taxon>
    </lineage>
</organism>
<keyword evidence="2" id="KW-0732">Signal</keyword>
<evidence type="ECO:0000313" key="4">
    <source>
        <dbReference type="EMBL" id="CAF1244310.1"/>
    </source>
</evidence>
<sequence>MTMLLLLTTVALLITVSSGSNCLTRQSIEESLKKVYIPGATITVVNSTDILYEEAFGYQSLQPEKLLDIERSIFPIASISKTVIAVAVMQLVEQKRVDLDTDVNEYLGLPSRAIYHRNFPNSSITLRRLLSHSSSIAVNGALQASFFQAGDSAIDSGTLAEFCLKYLNWNTTNWLPRPPGNTTLYSNEGTTLAALVVERISNMRYDQYVKEKIFKPLNVTSDKIGVLLKDFTDNTHFVEHYAYAPNSSFLELWKTEFPQLNIELMPGNLSTYLRIPFLGFTGYPAGLLRMSARSLSAFLRMFVNKGSPLLSPQSVDEIKTIVGNGQIYPFNPNPNSTNQPALRRYGLCWHWRTLTDNRQYLGHGGSLPGMTHLMLINEKHNTGVIVLTNADTNAPIELTQQIYETMENIHISMFRCYETNHAMPILFYSKTIIFGFFFRILLIMKGL</sequence>
<dbReference type="AlphaFoldDB" id="A0A814ZJS2"/>
<accession>A0A814ZJS2</accession>
<evidence type="ECO:0000256" key="2">
    <source>
        <dbReference type="SAM" id="SignalP"/>
    </source>
</evidence>
<evidence type="ECO:0000259" key="3">
    <source>
        <dbReference type="Pfam" id="PF00144"/>
    </source>
</evidence>
<feature type="chain" id="PRO_5032552029" description="Beta-lactamase-related domain-containing protein" evidence="2">
    <location>
        <begin position="20"/>
        <end position="447"/>
    </location>
</feature>
<name>A0A814ZJS2_ADIRI</name>